<organism evidence="3 4">
    <name type="scientific">Fuerstiella marisgermanici</name>
    <dbReference type="NCBI Taxonomy" id="1891926"/>
    <lineage>
        <taxon>Bacteria</taxon>
        <taxon>Pseudomonadati</taxon>
        <taxon>Planctomycetota</taxon>
        <taxon>Planctomycetia</taxon>
        <taxon>Planctomycetales</taxon>
        <taxon>Planctomycetaceae</taxon>
        <taxon>Fuerstiella</taxon>
    </lineage>
</organism>
<dbReference type="STRING" id="1891926.Fuma_03194"/>
<evidence type="ECO:0000256" key="2">
    <source>
        <dbReference type="SAM" id="Phobius"/>
    </source>
</evidence>
<dbReference type="EMBL" id="CP017641">
    <property type="protein sequence ID" value="APZ93576.1"/>
    <property type="molecule type" value="Genomic_DNA"/>
</dbReference>
<dbReference type="Gene3D" id="2.40.50.100">
    <property type="match status" value="2"/>
</dbReference>
<name>A0A1P8WHN9_9PLAN</name>
<dbReference type="OrthoDB" id="234983at2"/>
<keyword evidence="4" id="KW-1185">Reference proteome</keyword>
<feature type="transmembrane region" description="Helical" evidence="2">
    <location>
        <begin position="33"/>
        <end position="52"/>
    </location>
</feature>
<dbReference type="InterPro" id="IPR050393">
    <property type="entry name" value="MFP_Efflux_Pump"/>
</dbReference>
<dbReference type="Gene3D" id="2.40.30.170">
    <property type="match status" value="1"/>
</dbReference>
<reference evidence="3 4" key="1">
    <citation type="journal article" date="2016" name="Front. Microbiol.">
        <title>Fuerstia marisgermanicae gen. nov., sp. nov., an Unusual Member of the Phylum Planctomycetes from the German Wadden Sea.</title>
        <authorList>
            <person name="Kohn T."/>
            <person name="Heuer A."/>
            <person name="Jogler M."/>
            <person name="Vollmers J."/>
            <person name="Boedeker C."/>
            <person name="Bunk B."/>
            <person name="Rast P."/>
            <person name="Borchert D."/>
            <person name="Glockner I."/>
            <person name="Freese H.M."/>
            <person name="Klenk H.P."/>
            <person name="Overmann J."/>
            <person name="Kaster A.K."/>
            <person name="Rohde M."/>
            <person name="Wiegand S."/>
            <person name="Jogler C."/>
        </authorList>
    </citation>
    <scope>NUCLEOTIDE SEQUENCE [LARGE SCALE GENOMIC DNA]</scope>
    <source>
        <strain evidence="3 4">NH11</strain>
    </source>
</reference>
<evidence type="ECO:0000313" key="3">
    <source>
        <dbReference type="EMBL" id="APZ93576.1"/>
    </source>
</evidence>
<keyword evidence="1" id="KW-0175">Coiled coil</keyword>
<feature type="coiled-coil region" evidence="1">
    <location>
        <begin position="221"/>
        <end position="300"/>
    </location>
</feature>
<protein>
    <submittedName>
        <fullName evidence="3">Multidrug resistance protein</fullName>
    </submittedName>
</protein>
<dbReference type="KEGG" id="fmr:Fuma_03194"/>
<keyword evidence="2" id="KW-0812">Transmembrane</keyword>
<keyword evidence="2" id="KW-0472">Membrane</keyword>
<dbReference type="Gene3D" id="1.10.287.470">
    <property type="entry name" value="Helix hairpin bin"/>
    <property type="match status" value="1"/>
</dbReference>
<dbReference type="Proteomes" id="UP000187735">
    <property type="component" value="Chromosome"/>
</dbReference>
<evidence type="ECO:0000313" key="4">
    <source>
        <dbReference type="Proteomes" id="UP000187735"/>
    </source>
</evidence>
<sequence length="518" mass="55399">MTQQQLDLSRLALDRSPAKSNASPRRRRWVSRYVLPLGILLGFVALLVAAAGRQLLSQKSVTVVPVIVKRGEVQQAGTTLFQAAGWIEPRPTAVSVAALAPGVVEELLVVEGQLVTKGEPIARLISIDAELAVEQAETTLAIRQGELQRAEAEQTAARIRLKNPVHLEAQKADAESLLAKATTELEKLPFLITAAKAEVAFTQRSRDGKQSAGDAVAGVIVDRAIKDHASAVAELAELQKRGPNLEREVKALQAKVDAVRQQLALLVEERRQLDEATAKVASATALRDEAKLNLRRAQLNLDRTVVRAPMEGRVLRLVASPGTRVMGLQHTAGQSSSTVVQMYDPDRLQVRADVRLEDVPMVIPGAPVEIQTASSGNVILGRVLQSTSSANIQKNTLEVKVELLQPPAMIRPEMLVTATFLAPKLETTSEEPTETERLFVPEQLVQSVDGTSGVWVADANDQAVFQTITTGGQAAEGLVEVTSGLNATSKLIVSGRDGLESGAPVVVSGEDQSIGVGN</sequence>
<gene>
    <name evidence="3" type="ORF">Fuma_03194</name>
</gene>
<dbReference type="PANTHER" id="PTHR30367">
    <property type="entry name" value="P-HYDROXYBENZOIC ACID EFFLUX PUMP SUBUNIT AAEA-RELATED"/>
    <property type="match status" value="1"/>
</dbReference>
<dbReference type="AlphaFoldDB" id="A0A1P8WHN9"/>
<keyword evidence="2" id="KW-1133">Transmembrane helix</keyword>
<dbReference type="PANTHER" id="PTHR30367:SF1">
    <property type="entry name" value="MULTIDRUG RESISTANCE PROTEIN MDTN"/>
    <property type="match status" value="1"/>
</dbReference>
<accession>A0A1P8WHN9</accession>
<dbReference type="Gene3D" id="2.40.420.20">
    <property type="match status" value="1"/>
</dbReference>
<dbReference type="RefSeq" id="WP_077025020.1">
    <property type="nucleotide sequence ID" value="NZ_CP017641.1"/>
</dbReference>
<proteinExistence type="predicted"/>
<evidence type="ECO:0000256" key="1">
    <source>
        <dbReference type="SAM" id="Coils"/>
    </source>
</evidence>
<dbReference type="SUPFAM" id="SSF111369">
    <property type="entry name" value="HlyD-like secretion proteins"/>
    <property type="match status" value="2"/>
</dbReference>